<dbReference type="STRING" id="166486.ERS852572_01372"/>
<dbReference type="InterPro" id="IPR046357">
    <property type="entry name" value="PPIase_dom_sf"/>
</dbReference>
<keyword evidence="4 5" id="KW-0413">Isomerase</keyword>
<evidence type="ECO:0000256" key="2">
    <source>
        <dbReference type="ARBA" id="ARBA00013194"/>
    </source>
</evidence>
<dbReference type="SUPFAM" id="SSF109998">
    <property type="entry name" value="Triger factor/SurA peptide-binding domain-like"/>
    <property type="match status" value="1"/>
</dbReference>
<dbReference type="GO" id="GO:0003755">
    <property type="term" value="F:peptidyl-prolyl cis-trans isomerase activity"/>
    <property type="evidence" value="ECO:0007669"/>
    <property type="project" value="UniProtKB-KW"/>
</dbReference>
<dbReference type="OrthoDB" id="9767721at2"/>
<evidence type="ECO:0000256" key="4">
    <source>
        <dbReference type="ARBA" id="ARBA00023235"/>
    </source>
</evidence>
<keyword evidence="3 5" id="KW-0697">Rotamase</keyword>
<dbReference type="GO" id="GO:0015031">
    <property type="term" value="P:protein transport"/>
    <property type="evidence" value="ECO:0007669"/>
    <property type="project" value="InterPro"/>
</dbReference>
<evidence type="ECO:0000256" key="1">
    <source>
        <dbReference type="ARBA" id="ARBA00000971"/>
    </source>
</evidence>
<sequence length="520" mass="57738">MKKKVVVLMLCTMMAVIALGCGGKKNDTAEGTEAAESVNGTETAEGTETVEYESPSYDLDPSDYVTLCDYSKVPVTITGDYDVDDQDAKDYFEQMFSYYGPFYVADDTKTTVGDGDIVNVDYVGKLDGVAFDNGSAEDQNIDVDNNCSAGSQSSSFIDGFTDDLKGASVGDVIDSDVTFPDNYGNADLAGKQVVFTFTVNSIQKEMTLDDVDDDFAQKQFQADTVDDMYAQIKSFLENQASSNKDSDVYNAVQEYLMKNCKVDIPEDYLNARVGDHEKLFIETNCDGDASKLEDYVSSQYNMTLDEVRQGWKSGMEKNISMEFITGAIAAKEGTELDEDGFSSYVQTLMSNYNYSSEEDLYKYYGYDDVVYGEKYLKQIYVDNLALQYVKDNADVTVETSTETENTESTENTEPQEAVSETESVATLGKQNALKKAKDYLQVSAYSHDGLVEQLQFEGYSEDEAIYGADNCGADWNEQAAKKAEQYMEMSAYSKDALEKQLKFDKFNDEQAKYGVEAVGY</sequence>
<dbReference type="Gene3D" id="1.10.10.10">
    <property type="entry name" value="Winged helix-like DNA-binding domain superfamily/Winged helix DNA-binding domain"/>
    <property type="match status" value="2"/>
</dbReference>
<feature type="chain" id="PRO_5038653382" description="peptidylprolyl isomerase" evidence="7">
    <location>
        <begin position="21"/>
        <end position="520"/>
    </location>
</feature>
<dbReference type="InterPro" id="IPR036388">
    <property type="entry name" value="WH-like_DNA-bd_sf"/>
</dbReference>
<protein>
    <recommendedName>
        <fullName evidence="2 5">peptidylprolyl isomerase</fullName>
        <ecNumber evidence="2 5">5.2.1.8</ecNumber>
    </recommendedName>
</protein>
<dbReference type="SUPFAM" id="SSF54534">
    <property type="entry name" value="FKBP-like"/>
    <property type="match status" value="1"/>
</dbReference>
<feature type="signal peptide" evidence="7">
    <location>
        <begin position="1"/>
        <end position="20"/>
    </location>
</feature>
<feature type="region of interest" description="Disordered" evidence="6">
    <location>
        <begin position="397"/>
        <end position="424"/>
    </location>
</feature>
<dbReference type="InterPro" id="IPR011434">
    <property type="entry name" value="Ltp-like_HTH"/>
</dbReference>
<dbReference type="Proteomes" id="UP000095350">
    <property type="component" value="Unassembled WGS sequence"/>
</dbReference>
<evidence type="ECO:0000259" key="8">
    <source>
        <dbReference type="PROSITE" id="PS50059"/>
    </source>
</evidence>
<dbReference type="InterPro" id="IPR027304">
    <property type="entry name" value="Trigger_fact/SurA_dom_sf"/>
</dbReference>
<proteinExistence type="predicted"/>
<evidence type="ECO:0000256" key="5">
    <source>
        <dbReference type="PROSITE-ProRule" id="PRU00277"/>
    </source>
</evidence>
<gene>
    <name evidence="9" type="primary">tig_1</name>
    <name evidence="9" type="ORF">ERS852572_01372</name>
</gene>
<dbReference type="InterPro" id="IPR037041">
    <property type="entry name" value="Trigger_fac_C_sf"/>
</dbReference>
<dbReference type="PROSITE" id="PS51257">
    <property type="entry name" value="PROKAR_LIPOPROTEIN"/>
    <property type="match status" value="1"/>
</dbReference>
<reference evidence="9 10" key="1">
    <citation type="submission" date="2015-09" db="EMBL/GenBank/DDBJ databases">
        <authorList>
            <consortium name="Pathogen Informatics"/>
        </authorList>
    </citation>
    <scope>NUCLEOTIDE SEQUENCE [LARGE SCALE GENOMIC DNA]</scope>
    <source>
        <strain evidence="9 10">2789STDY5834960</strain>
    </source>
</reference>
<evidence type="ECO:0000313" key="9">
    <source>
        <dbReference type="EMBL" id="CUM98416.1"/>
    </source>
</evidence>
<dbReference type="Pfam" id="PF07553">
    <property type="entry name" value="Lipoprotein_Ltp"/>
    <property type="match status" value="2"/>
</dbReference>
<organism evidence="9 10">
    <name type="scientific">Roseburia intestinalis</name>
    <dbReference type="NCBI Taxonomy" id="166486"/>
    <lineage>
        <taxon>Bacteria</taxon>
        <taxon>Bacillati</taxon>
        <taxon>Bacillota</taxon>
        <taxon>Clostridia</taxon>
        <taxon>Lachnospirales</taxon>
        <taxon>Lachnospiraceae</taxon>
        <taxon>Roseburia</taxon>
    </lineage>
</organism>
<dbReference type="EMBL" id="CYXZ01000009">
    <property type="protein sequence ID" value="CUM98416.1"/>
    <property type="molecule type" value="Genomic_DNA"/>
</dbReference>
<evidence type="ECO:0000256" key="7">
    <source>
        <dbReference type="SAM" id="SignalP"/>
    </source>
</evidence>
<evidence type="ECO:0000256" key="3">
    <source>
        <dbReference type="ARBA" id="ARBA00023110"/>
    </source>
</evidence>
<comment type="catalytic activity">
    <reaction evidence="1 5">
        <text>[protein]-peptidylproline (omega=180) = [protein]-peptidylproline (omega=0)</text>
        <dbReference type="Rhea" id="RHEA:16237"/>
        <dbReference type="Rhea" id="RHEA-COMP:10747"/>
        <dbReference type="Rhea" id="RHEA-COMP:10748"/>
        <dbReference type="ChEBI" id="CHEBI:83833"/>
        <dbReference type="ChEBI" id="CHEBI:83834"/>
        <dbReference type="EC" id="5.2.1.8"/>
    </reaction>
</comment>
<evidence type="ECO:0000256" key="6">
    <source>
        <dbReference type="SAM" id="MobiDB-lite"/>
    </source>
</evidence>
<accession>A0A173T8G4</accession>
<dbReference type="AlphaFoldDB" id="A0A173T8G4"/>
<feature type="compositionally biased region" description="Low complexity" evidence="6">
    <location>
        <begin position="397"/>
        <end position="412"/>
    </location>
</feature>
<dbReference type="Pfam" id="PF00254">
    <property type="entry name" value="FKBP_C"/>
    <property type="match status" value="1"/>
</dbReference>
<dbReference type="RefSeq" id="WP_082425084.1">
    <property type="nucleotide sequence ID" value="NZ_CABIYH010000009.1"/>
</dbReference>
<dbReference type="PROSITE" id="PS50059">
    <property type="entry name" value="FKBP_PPIASE"/>
    <property type="match status" value="1"/>
</dbReference>
<dbReference type="PaxDb" id="166486-ERS852572_01372"/>
<keyword evidence="7" id="KW-0732">Signal</keyword>
<dbReference type="Gene3D" id="1.10.3120.10">
    <property type="entry name" value="Trigger factor, C-terminal domain"/>
    <property type="match status" value="1"/>
</dbReference>
<dbReference type="Pfam" id="PF05698">
    <property type="entry name" value="Trigger_C"/>
    <property type="match status" value="1"/>
</dbReference>
<name>A0A173T8G4_9FIRM</name>
<feature type="region of interest" description="Disordered" evidence="6">
    <location>
        <begin position="32"/>
        <end position="55"/>
    </location>
</feature>
<feature type="domain" description="PPIase FKBP-type" evidence="8">
    <location>
        <begin position="115"/>
        <end position="205"/>
    </location>
</feature>
<dbReference type="Gene3D" id="3.10.50.40">
    <property type="match status" value="1"/>
</dbReference>
<dbReference type="EC" id="5.2.1.8" evidence="2 5"/>
<dbReference type="InterPro" id="IPR001179">
    <property type="entry name" value="PPIase_FKBP_dom"/>
</dbReference>
<feature type="compositionally biased region" description="Low complexity" evidence="6">
    <location>
        <begin position="41"/>
        <end position="53"/>
    </location>
</feature>
<dbReference type="InterPro" id="IPR008880">
    <property type="entry name" value="Trigger_fac_C"/>
</dbReference>
<dbReference type="GO" id="GO:0006457">
    <property type="term" value="P:protein folding"/>
    <property type="evidence" value="ECO:0007669"/>
    <property type="project" value="InterPro"/>
</dbReference>
<evidence type="ECO:0000313" key="10">
    <source>
        <dbReference type="Proteomes" id="UP000095350"/>
    </source>
</evidence>